<organism evidence="2 3">
    <name type="scientific">Streptomyces broussonetiae</name>
    <dbReference type="NCBI Taxonomy" id="2686304"/>
    <lineage>
        <taxon>Bacteria</taxon>
        <taxon>Bacillati</taxon>
        <taxon>Actinomycetota</taxon>
        <taxon>Actinomycetes</taxon>
        <taxon>Kitasatosporales</taxon>
        <taxon>Streptomycetaceae</taxon>
        <taxon>Streptomyces</taxon>
    </lineage>
</organism>
<feature type="compositionally biased region" description="Polar residues" evidence="1">
    <location>
        <begin position="1"/>
        <end position="14"/>
    </location>
</feature>
<gene>
    <name evidence="2" type="ORF">GQF42_05175</name>
</gene>
<sequence>MPTSASAATGSFQYAYTDPDGTRQEASLTDPASGQCVNLPEVTERPAYAPKNRTDATAIVFLDPDCEGDTYYVMNPGKVLSDRLKLRSVVFS</sequence>
<protein>
    <submittedName>
        <fullName evidence="2">Uncharacterized protein</fullName>
    </submittedName>
</protein>
<feature type="compositionally biased region" description="Polar residues" evidence="1">
    <location>
        <begin position="24"/>
        <end position="36"/>
    </location>
</feature>
<dbReference type="AlphaFoldDB" id="A0A6I6NET1"/>
<evidence type="ECO:0000256" key="1">
    <source>
        <dbReference type="SAM" id="MobiDB-lite"/>
    </source>
</evidence>
<dbReference type="KEGG" id="sbro:GQF42_05175"/>
<dbReference type="Proteomes" id="UP000436138">
    <property type="component" value="Chromosome"/>
</dbReference>
<evidence type="ECO:0000313" key="3">
    <source>
        <dbReference type="Proteomes" id="UP000436138"/>
    </source>
</evidence>
<keyword evidence="3" id="KW-1185">Reference proteome</keyword>
<accession>A0A6I6NET1</accession>
<evidence type="ECO:0000313" key="2">
    <source>
        <dbReference type="EMBL" id="QHA09419.1"/>
    </source>
</evidence>
<reference evidence="2 3" key="1">
    <citation type="submission" date="2019-12" db="EMBL/GenBank/DDBJ databases">
        <title>Streptomyces sp. strain T44 isolated from rhizosphere soil of Broussonetia papyrifera.</title>
        <authorList>
            <person name="Mo P."/>
        </authorList>
    </citation>
    <scope>NUCLEOTIDE SEQUENCE [LARGE SCALE GENOMIC DNA]</scope>
    <source>
        <strain evidence="2 3">T44</strain>
    </source>
</reference>
<feature type="region of interest" description="Disordered" evidence="1">
    <location>
        <begin position="1"/>
        <end position="36"/>
    </location>
</feature>
<name>A0A6I6NET1_9ACTN</name>
<dbReference type="EMBL" id="CP047020">
    <property type="protein sequence ID" value="QHA09419.1"/>
    <property type="molecule type" value="Genomic_DNA"/>
</dbReference>
<proteinExistence type="predicted"/>